<name>Q0TVZ2_PHANO</name>
<reference evidence="2" key="1">
    <citation type="journal article" date="2007" name="Plant Cell">
        <title>Dothideomycete-plant interactions illuminated by genome sequencing and EST analysis of the wheat pathogen Stagonospora nodorum.</title>
        <authorList>
            <person name="Hane J.K."/>
            <person name="Lowe R.G."/>
            <person name="Solomon P.S."/>
            <person name="Tan K.C."/>
            <person name="Schoch C.L."/>
            <person name="Spatafora J.W."/>
            <person name="Crous P.W."/>
            <person name="Kodira C."/>
            <person name="Birren B.W."/>
            <person name="Galagan J.E."/>
            <person name="Torriani S.F."/>
            <person name="McDonald B.A."/>
            <person name="Oliver R.P."/>
        </authorList>
    </citation>
    <scope>NUCLEOTIDE SEQUENCE [LARGE SCALE GENOMIC DNA]</scope>
    <source>
        <strain evidence="2">SN15 / ATCC MYA-4574 / FGSC 10173</strain>
    </source>
</reference>
<accession>Q0TVZ2</accession>
<dbReference type="HOGENOM" id="CLU_2574654_0_0_1"/>
<protein>
    <submittedName>
        <fullName evidence="1">Uncharacterized protein</fullName>
    </submittedName>
</protein>
<dbReference type="AlphaFoldDB" id="Q0TVZ2"/>
<proteinExistence type="predicted"/>
<evidence type="ECO:0000313" key="2">
    <source>
        <dbReference type="Proteomes" id="UP000001055"/>
    </source>
</evidence>
<dbReference type="RefSeq" id="XP_001806430.1">
    <property type="nucleotide sequence ID" value="XM_001806378.1"/>
</dbReference>
<gene>
    <name evidence="1" type="ORF">SNOG_16307</name>
</gene>
<evidence type="ECO:0000313" key="1">
    <source>
        <dbReference type="EMBL" id="EAT76293.1"/>
    </source>
</evidence>
<dbReference type="KEGG" id="pno:SNOG_16307"/>
<sequence>MACTTLTTTTTALTAAIHNPDTNERFTLAMAAKERSSLATSGFFPNLSSKRMVGVSIGLPPRAPRFVKLLVVHEYVTRLRV</sequence>
<dbReference type="EMBL" id="CH445369">
    <property type="protein sequence ID" value="EAT76293.1"/>
    <property type="molecule type" value="Genomic_DNA"/>
</dbReference>
<organism evidence="1 2">
    <name type="scientific">Phaeosphaeria nodorum (strain SN15 / ATCC MYA-4574 / FGSC 10173)</name>
    <name type="common">Glume blotch fungus</name>
    <name type="synonym">Parastagonospora nodorum</name>
    <dbReference type="NCBI Taxonomy" id="321614"/>
    <lineage>
        <taxon>Eukaryota</taxon>
        <taxon>Fungi</taxon>
        <taxon>Dikarya</taxon>
        <taxon>Ascomycota</taxon>
        <taxon>Pezizomycotina</taxon>
        <taxon>Dothideomycetes</taxon>
        <taxon>Pleosporomycetidae</taxon>
        <taxon>Pleosporales</taxon>
        <taxon>Pleosporineae</taxon>
        <taxon>Phaeosphaeriaceae</taxon>
        <taxon>Parastagonospora</taxon>
    </lineage>
</organism>
<dbReference type="Proteomes" id="UP000001055">
    <property type="component" value="Unassembled WGS sequence"/>
</dbReference>
<dbReference type="GeneID" id="5983361"/>
<dbReference type="InParanoid" id="Q0TVZ2"/>